<comment type="subcellular location">
    <subcellularLocation>
        <location evidence="1">Membrane</location>
        <topology evidence="1">Multi-pass membrane protein</topology>
    </subcellularLocation>
</comment>
<dbReference type="InterPro" id="IPR030417">
    <property type="entry name" value="MS4A"/>
</dbReference>
<proteinExistence type="inferred from homology"/>
<feature type="transmembrane region" description="Helical" evidence="6">
    <location>
        <begin position="12"/>
        <end position="33"/>
    </location>
</feature>
<evidence type="ECO:0000256" key="5">
    <source>
        <dbReference type="ARBA" id="ARBA00023136"/>
    </source>
</evidence>
<dbReference type="InterPro" id="IPR007237">
    <property type="entry name" value="CD20-like"/>
</dbReference>
<feature type="transmembrane region" description="Helical" evidence="6">
    <location>
        <begin position="40"/>
        <end position="60"/>
    </location>
</feature>
<evidence type="ECO:0000256" key="1">
    <source>
        <dbReference type="ARBA" id="ARBA00004141"/>
    </source>
</evidence>
<feature type="transmembrane region" description="Helical" evidence="6">
    <location>
        <begin position="134"/>
        <end position="159"/>
    </location>
</feature>
<keyword evidence="5 6" id="KW-0472">Membrane</keyword>
<evidence type="ECO:0000256" key="6">
    <source>
        <dbReference type="SAM" id="Phobius"/>
    </source>
</evidence>
<dbReference type="PANTHER" id="PTHR23320:SF165">
    <property type="entry name" value="MARVEL DOMAIN-CONTAINING PROTEIN"/>
    <property type="match status" value="1"/>
</dbReference>
<keyword evidence="3 6" id="KW-0812">Transmembrane</keyword>
<feature type="transmembrane region" description="Helical" evidence="6">
    <location>
        <begin position="72"/>
        <end position="100"/>
    </location>
</feature>
<dbReference type="OrthoDB" id="10071849at2759"/>
<reference evidence="8" key="1">
    <citation type="journal article" date="2017" name="bioRxiv">
        <title>Comparative analysis of the genomes of Stylophora pistillata and Acropora digitifera provides evidence for extensive differences between species of corals.</title>
        <authorList>
            <person name="Voolstra C.R."/>
            <person name="Li Y."/>
            <person name="Liew Y.J."/>
            <person name="Baumgarten S."/>
            <person name="Zoccola D."/>
            <person name="Flot J.-F."/>
            <person name="Tambutte S."/>
            <person name="Allemand D."/>
            <person name="Aranda M."/>
        </authorList>
    </citation>
    <scope>NUCLEOTIDE SEQUENCE [LARGE SCALE GENOMIC DNA]</scope>
</reference>
<dbReference type="PANTHER" id="PTHR23320">
    <property type="entry name" value="MEMBRANE-SPANNING 4-DOMAINS SUBFAMILY A MS4A -RELATED"/>
    <property type="match status" value="1"/>
</dbReference>
<evidence type="ECO:0000313" key="8">
    <source>
        <dbReference type="Proteomes" id="UP000225706"/>
    </source>
</evidence>
<gene>
    <name evidence="7" type="ORF">AWC38_SpisGene12761</name>
</gene>
<evidence type="ECO:0000256" key="4">
    <source>
        <dbReference type="ARBA" id="ARBA00022989"/>
    </source>
</evidence>
<keyword evidence="8" id="KW-1185">Reference proteome</keyword>
<dbReference type="GO" id="GO:0016020">
    <property type="term" value="C:membrane"/>
    <property type="evidence" value="ECO:0007669"/>
    <property type="project" value="UniProtKB-SubCell"/>
</dbReference>
<evidence type="ECO:0000256" key="3">
    <source>
        <dbReference type="ARBA" id="ARBA00022692"/>
    </source>
</evidence>
<organism evidence="7 8">
    <name type="scientific">Stylophora pistillata</name>
    <name type="common">Smooth cauliflower coral</name>
    <dbReference type="NCBI Taxonomy" id="50429"/>
    <lineage>
        <taxon>Eukaryota</taxon>
        <taxon>Metazoa</taxon>
        <taxon>Cnidaria</taxon>
        <taxon>Anthozoa</taxon>
        <taxon>Hexacorallia</taxon>
        <taxon>Scleractinia</taxon>
        <taxon>Astrocoeniina</taxon>
        <taxon>Pocilloporidae</taxon>
        <taxon>Stylophora</taxon>
    </lineage>
</organism>
<keyword evidence="4 6" id="KW-1133">Transmembrane helix</keyword>
<evidence type="ECO:0000313" key="7">
    <source>
        <dbReference type="EMBL" id="PFX22726.1"/>
    </source>
</evidence>
<sequence>MAYHPVTLRGLAVAHMVFGSLMVILGIASLIAVDHWCPKIGYGVWLGIWILLTGLFGFIGAKDDLTPNKCLIGTYMGFAITACVLTFCMFITYCIALANYSEIRNCKTYRLGSYNTFSYKTYCNSASKRHMAAVGLGLGSCLLICAIVEFILALTSSIYCCGAVCCNTPSAVAVTNQQVTYIQPGQPAYTGPQGGMVIFQPTGAVTTATQAYPVVAQPQVYVQQQVHPGVTIQQPAYWALPPGSNPAGTVTVTQTGALSPQIQTQVQSQTTVTNERPPLYAAYMQTSNPPP</sequence>
<dbReference type="Pfam" id="PF04103">
    <property type="entry name" value="CD20"/>
    <property type="match status" value="1"/>
</dbReference>
<dbReference type="Proteomes" id="UP000225706">
    <property type="component" value="Unassembled WGS sequence"/>
</dbReference>
<evidence type="ECO:0000256" key="2">
    <source>
        <dbReference type="ARBA" id="ARBA00009565"/>
    </source>
</evidence>
<protein>
    <submittedName>
        <fullName evidence="7">Uncharacterized protein</fullName>
    </submittedName>
</protein>
<comment type="similarity">
    <text evidence="2">Belongs to the MS4A family.</text>
</comment>
<comment type="caution">
    <text evidence="7">The sequence shown here is derived from an EMBL/GenBank/DDBJ whole genome shotgun (WGS) entry which is preliminary data.</text>
</comment>
<accession>A0A2B4RZZ1</accession>
<dbReference type="EMBL" id="LSMT01000231">
    <property type="protein sequence ID" value="PFX22726.1"/>
    <property type="molecule type" value="Genomic_DNA"/>
</dbReference>
<dbReference type="AlphaFoldDB" id="A0A2B4RZZ1"/>
<name>A0A2B4RZZ1_STYPI</name>